<organism evidence="2 3">
    <name type="scientific">Rugamonas fusca</name>
    <dbReference type="NCBI Taxonomy" id="2758568"/>
    <lineage>
        <taxon>Bacteria</taxon>
        <taxon>Pseudomonadati</taxon>
        <taxon>Pseudomonadota</taxon>
        <taxon>Betaproteobacteria</taxon>
        <taxon>Burkholderiales</taxon>
        <taxon>Oxalobacteraceae</taxon>
        <taxon>Telluria group</taxon>
        <taxon>Rugamonas</taxon>
    </lineage>
</organism>
<evidence type="ECO:0000313" key="3">
    <source>
        <dbReference type="Proteomes" id="UP000566711"/>
    </source>
</evidence>
<name>A0A7W2I7V3_9BURK</name>
<comment type="caution">
    <text evidence="2">The sequence shown here is derived from an EMBL/GenBank/DDBJ whole genome shotgun (WGS) entry which is preliminary data.</text>
</comment>
<proteinExistence type="predicted"/>
<dbReference type="SUPFAM" id="SSF141371">
    <property type="entry name" value="PilZ domain-like"/>
    <property type="match status" value="1"/>
</dbReference>
<reference evidence="2 3" key="1">
    <citation type="submission" date="2020-07" db="EMBL/GenBank/DDBJ databases">
        <title>Novel species isolated from subtropical streams in China.</title>
        <authorList>
            <person name="Lu H."/>
        </authorList>
    </citation>
    <scope>NUCLEOTIDE SEQUENCE [LARGE SCALE GENOMIC DNA]</scope>
    <source>
        <strain evidence="2 3">FT3S</strain>
    </source>
</reference>
<evidence type="ECO:0000313" key="2">
    <source>
        <dbReference type="EMBL" id="MBA5606693.1"/>
    </source>
</evidence>
<dbReference type="InterPro" id="IPR009875">
    <property type="entry name" value="PilZ_domain"/>
</dbReference>
<evidence type="ECO:0000259" key="1">
    <source>
        <dbReference type="Pfam" id="PF07238"/>
    </source>
</evidence>
<feature type="domain" description="PilZ" evidence="1">
    <location>
        <begin position="6"/>
        <end position="108"/>
    </location>
</feature>
<dbReference type="Proteomes" id="UP000566711">
    <property type="component" value="Unassembled WGS sequence"/>
</dbReference>
<dbReference type="GO" id="GO:0035438">
    <property type="term" value="F:cyclic-di-GMP binding"/>
    <property type="evidence" value="ECO:0007669"/>
    <property type="project" value="InterPro"/>
</dbReference>
<dbReference type="EMBL" id="JACEZS010000012">
    <property type="protein sequence ID" value="MBA5606693.1"/>
    <property type="molecule type" value="Genomic_DNA"/>
</dbReference>
<sequence>MQTDPRRAHVRRLLQVDASIGDEHGSQQWAVQIIDIARMGVAFVSHHQFPCDVPFLFSFCFPGSSVRNEVLLTIVHGVPVGTEGRIRYGARFLSIADDVVERIVDYVTSGAMLMA</sequence>
<accession>A0A7W2I7V3</accession>
<keyword evidence="3" id="KW-1185">Reference proteome</keyword>
<dbReference type="RefSeq" id="WP_182218921.1">
    <property type="nucleotide sequence ID" value="NZ_JACEZS010000012.1"/>
</dbReference>
<dbReference type="AlphaFoldDB" id="A0A7W2I7V3"/>
<gene>
    <name evidence="2" type="ORF">H3H36_15145</name>
</gene>
<dbReference type="Pfam" id="PF07238">
    <property type="entry name" value="PilZ"/>
    <property type="match status" value="1"/>
</dbReference>
<protein>
    <submittedName>
        <fullName evidence="2">PilZ domain-containing protein</fullName>
    </submittedName>
</protein>